<dbReference type="PROSITE" id="PS51519">
    <property type="entry name" value="RWP_RK"/>
    <property type="match status" value="1"/>
</dbReference>
<evidence type="ECO:0000256" key="2">
    <source>
        <dbReference type="ARBA" id="ARBA00023015"/>
    </source>
</evidence>
<dbReference type="AlphaFoldDB" id="A0A1Y1HQG1"/>
<comment type="function">
    <text evidence="1">Putative transcription factor.</text>
</comment>
<feature type="region of interest" description="Disordered" evidence="7">
    <location>
        <begin position="176"/>
        <end position="197"/>
    </location>
</feature>
<sequence length="718" mass="77587">MGLAVADVGGESVEAKPGFKLVAIAIFQDQNMQEDIRSVQVYLQGGQYMALQQGFCLSPTGYYPLHEPIGMFFTNEADSLRFMARKKAEKDWACILDYAEYLPPPMSLNPLLSPTRNPRLKQLPTLESDLAQVEAAIEYASHGSEHSGTSSSVPEVGVPQRLVGGALWPETEPRGYEELFLPTPSPQEGTPSEVERKDYSLDQRALDSLLLSPRAEFLTAFQRPPPPPRVSSSGALSSAHALAAAPPRPQRSNLMLPPHSSTPELSPLRALLAHHGDNPLPGGSFLQPFSANQPPPPRTTLGTPGQTARIARPLSTEGLVSPRYFDTRGAFASSGGLVSTVAAVPVGSETSASDALASHRAPASEALSGVKEWVKVSFDSPEKRGRPPKTEVDLESIREFIRREAKRPMLPGDQGTARNDQSVYQSLHADNLLLQIGLENPSPQNDWRTSSDPGGAQQRGELGMLFRACSEPAFLSPGKSPEDLDARQLNLPNTPGGQFRGWEHPPGDSPFAGRAVNGLLAQGFEGSAHMRRPASEPNLGAFQALGANQGLVSSLWQPGNGVEVGPFEPGTLEAAESARLNIAEFLHSLPPSRGGATPRKAAVLMLEDLTPYFDMPMADACKALGVGATVLKRRCRELDIPRWPYRKVKSIDGLIQTIRELGDGNTSQQVENALERLAGEKKRIAEQPSLGMAQETKKFRQACFKASHKIRKKSYPGA</sequence>
<dbReference type="STRING" id="105231.A0A1Y1HQG1"/>
<dbReference type="OrthoDB" id="6270329at2759"/>
<evidence type="ECO:0000256" key="5">
    <source>
        <dbReference type="ARBA" id="ARBA00023163"/>
    </source>
</evidence>
<feature type="region of interest" description="Disordered" evidence="7">
    <location>
        <begin position="220"/>
        <end position="263"/>
    </location>
</feature>
<gene>
    <name evidence="9" type="ORF">KFL_000640320</name>
</gene>
<dbReference type="PANTHER" id="PTHR46373">
    <property type="entry name" value="PROTEIN RKD4"/>
    <property type="match status" value="1"/>
</dbReference>
<dbReference type="Proteomes" id="UP000054558">
    <property type="component" value="Unassembled WGS sequence"/>
</dbReference>
<accession>A0A1Y1HQG1</accession>
<evidence type="ECO:0000256" key="7">
    <source>
        <dbReference type="SAM" id="MobiDB-lite"/>
    </source>
</evidence>
<feature type="compositionally biased region" description="Polar residues" evidence="7">
    <location>
        <begin position="441"/>
        <end position="452"/>
    </location>
</feature>
<evidence type="ECO:0000256" key="4">
    <source>
        <dbReference type="ARBA" id="ARBA00023125"/>
    </source>
</evidence>
<evidence type="ECO:0000313" key="10">
    <source>
        <dbReference type="Proteomes" id="UP000054558"/>
    </source>
</evidence>
<dbReference type="Pfam" id="PF02042">
    <property type="entry name" value="RWP-RK"/>
    <property type="match status" value="1"/>
</dbReference>
<dbReference type="GO" id="GO:0003700">
    <property type="term" value="F:DNA-binding transcription factor activity"/>
    <property type="evidence" value="ECO:0007669"/>
    <property type="project" value="InterPro"/>
</dbReference>
<protein>
    <submittedName>
        <fullName evidence="9">RWP-RK domain-containing protein</fullName>
    </submittedName>
</protein>
<feature type="domain" description="RWP-RK" evidence="8">
    <location>
        <begin position="587"/>
        <end position="672"/>
    </location>
</feature>
<feature type="compositionally biased region" description="Low complexity" evidence="7">
    <location>
        <begin position="230"/>
        <end position="245"/>
    </location>
</feature>
<evidence type="ECO:0000313" key="9">
    <source>
        <dbReference type="EMBL" id="GAQ80865.1"/>
    </source>
</evidence>
<dbReference type="InterPro" id="IPR044607">
    <property type="entry name" value="RKD-like"/>
</dbReference>
<keyword evidence="2" id="KW-0805">Transcription regulation</keyword>
<dbReference type="InterPro" id="IPR003035">
    <property type="entry name" value="RWP-RK_dom"/>
</dbReference>
<evidence type="ECO:0000256" key="6">
    <source>
        <dbReference type="ARBA" id="ARBA00023242"/>
    </source>
</evidence>
<evidence type="ECO:0000259" key="8">
    <source>
        <dbReference type="PROSITE" id="PS51519"/>
    </source>
</evidence>
<keyword evidence="5" id="KW-0804">Transcription</keyword>
<name>A0A1Y1HQG1_KLENI</name>
<keyword evidence="4" id="KW-0238">DNA-binding</keyword>
<dbReference type="GO" id="GO:0003677">
    <property type="term" value="F:DNA binding"/>
    <property type="evidence" value="ECO:0007669"/>
    <property type="project" value="UniProtKB-KW"/>
</dbReference>
<organism evidence="9 10">
    <name type="scientific">Klebsormidium nitens</name>
    <name type="common">Green alga</name>
    <name type="synonym">Ulothrix nitens</name>
    <dbReference type="NCBI Taxonomy" id="105231"/>
    <lineage>
        <taxon>Eukaryota</taxon>
        <taxon>Viridiplantae</taxon>
        <taxon>Streptophyta</taxon>
        <taxon>Klebsormidiophyceae</taxon>
        <taxon>Klebsormidiales</taxon>
        <taxon>Klebsormidiaceae</taxon>
        <taxon>Klebsormidium</taxon>
    </lineage>
</organism>
<dbReference type="PANTHER" id="PTHR46373:SF2">
    <property type="entry name" value="RWP-RK DOMAIN-CONTAINING PROTEIN"/>
    <property type="match status" value="1"/>
</dbReference>
<keyword evidence="10" id="KW-1185">Reference proteome</keyword>
<evidence type="ECO:0000256" key="1">
    <source>
        <dbReference type="ARBA" id="ARBA00004049"/>
    </source>
</evidence>
<evidence type="ECO:0000256" key="3">
    <source>
        <dbReference type="ARBA" id="ARBA00023054"/>
    </source>
</evidence>
<proteinExistence type="predicted"/>
<feature type="region of interest" description="Disordered" evidence="7">
    <location>
        <begin position="438"/>
        <end position="457"/>
    </location>
</feature>
<dbReference type="EMBL" id="DF237013">
    <property type="protein sequence ID" value="GAQ80865.1"/>
    <property type="molecule type" value="Genomic_DNA"/>
</dbReference>
<reference evidence="9 10" key="1">
    <citation type="journal article" date="2014" name="Nat. Commun.">
        <title>Klebsormidium flaccidum genome reveals primary factors for plant terrestrial adaptation.</title>
        <authorList>
            <person name="Hori K."/>
            <person name="Maruyama F."/>
            <person name="Fujisawa T."/>
            <person name="Togashi T."/>
            <person name="Yamamoto N."/>
            <person name="Seo M."/>
            <person name="Sato S."/>
            <person name="Yamada T."/>
            <person name="Mori H."/>
            <person name="Tajima N."/>
            <person name="Moriyama T."/>
            <person name="Ikeuchi M."/>
            <person name="Watanabe M."/>
            <person name="Wada H."/>
            <person name="Kobayashi K."/>
            <person name="Saito M."/>
            <person name="Masuda T."/>
            <person name="Sasaki-Sekimoto Y."/>
            <person name="Mashiguchi K."/>
            <person name="Awai K."/>
            <person name="Shimojima M."/>
            <person name="Masuda S."/>
            <person name="Iwai M."/>
            <person name="Nobusawa T."/>
            <person name="Narise T."/>
            <person name="Kondo S."/>
            <person name="Saito H."/>
            <person name="Sato R."/>
            <person name="Murakawa M."/>
            <person name="Ihara Y."/>
            <person name="Oshima-Yamada Y."/>
            <person name="Ohtaka K."/>
            <person name="Satoh M."/>
            <person name="Sonobe K."/>
            <person name="Ishii M."/>
            <person name="Ohtani R."/>
            <person name="Kanamori-Sato M."/>
            <person name="Honoki R."/>
            <person name="Miyazaki D."/>
            <person name="Mochizuki H."/>
            <person name="Umetsu J."/>
            <person name="Higashi K."/>
            <person name="Shibata D."/>
            <person name="Kamiya Y."/>
            <person name="Sato N."/>
            <person name="Nakamura Y."/>
            <person name="Tabata S."/>
            <person name="Ida S."/>
            <person name="Kurokawa K."/>
            <person name="Ohta H."/>
        </authorList>
    </citation>
    <scope>NUCLEOTIDE SEQUENCE [LARGE SCALE GENOMIC DNA]</scope>
    <source>
        <strain evidence="9 10">NIES-2285</strain>
    </source>
</reference>
<keyword evidence="3" id="KW-0175">Coiled coil</keyword>
<keyword evidence="6" id="KW-0539">Nucleus</keyword>